<comment type="caution">
    <text evidence="2">The sequence shown here is derived from an EMBL/GenBank/DDBJ whole genome shotgun (WGS) entry which is preliminary data.</text>
</comment>
<feature type="domain" description="NADP-dependent oxidoreductase" evidence="1">
    <location>
        <begin position="13"/>
        <end position="267"/>
    </location>
</feature>
<name>A0ABU8SEL0_9LACO</name>
<dbReference type="PANTHER" id="PTHR43638">
    <property type="entry name" value="OXIDOREDUCTASE, ALDO/KETO REDUCTASE FAMILY PROTEIN"/>
    <property type="match status" value="1"/>
</dbReference>
<dbReference type="PANTHER" id="PTHR43638:SF3">
    <property type="entry name" value="ALDEHYDE REDUCTASE"/>
    <property type="match status" value="1"/>
</dbReference>
<dbReference type="PRINTS" id="PR00069">
    <property type="entry name" value="ALDKETRDTASE"/>
</dbReference>
<dbReference type="SUPFAM" id="SSF51430">
    <property type="entry name" value="NAD(P)-linked oxidoreductase"/>
    <property type="match status" value="1"/>
</dbReference>
<proteinExistence type="predicted"/>
<dbReference type="RefSeq" id="WP_339968352.1">
    <property type="nucleotide sequence ID" value="NZ_JAWMWG010000001.1"/>
</dbReference>
<organism evidence="2 3">
    <name type="scientific">Holzapfeliella saturejae</name>
    <dbReference type="NCBI Taxonomy" id="3082953"/>
    <lineage>
        <taxon>Bacteria</taxon>
        <taxon>Bacillati</taxon>
        <taxon>Bacillota</taxon>
        <taxon>Bacilli</taxon>
        <taxon>Lactobacillales</taxon>
        <taxon>Lactobacillaceae</taxon>
        <taxon>Holzapfeliella</taxon>
    </lineage>
</organism>
<dbReference type="InterPro" id="IPR020471">
    <property type="entry name" value="AKR"/>
</dbReference>
<sequence length="281" mass="31656">MRILDYQGEKISELGIGTWYLGEGSDLKTAEEITAMKYALDRGINMIDTAEMYGNGSAEELVGKVIKDYKREDLFLTSKFYPHNASKDDMRQSLEASLKRLQTDYLDTYMLHWRSEEPLEETVAGLNELQQEGLIRHWGVSNFDVDDMKELLAVEGGDKVAANEVLYNIESRGIEYDLMPFQKEKDIALVGYSPFGSGFGDSIAITNNLKEIAETHQATPHQILLAWVIRDHNLITIPKAAKVGHMQENIAATDIVLSPDELAALEQDYPAPDRKMILKVI</sequence>
<dbReference type="Pfam" id="PF00248">
    <property type="entry name" value="Aldo_ket_red"/>
    <property type="match status" value="1"/>
</dbReference>
<dbReference type="PIRSF" id="PIRSF000097">
    <property type="entry name" value="AKR"/>
    <property type="match status" value="1"/>
</dbReference>
<dbReference type="Gene3D" id="3.20.20.100">
    <property type="entry name" value="NADP-dependent oxidoreductase domain"/>
    <property type="match status" value="1"/>
</dbReference>
<gene>
    <name evidence="2" type="ORF">R4Y45_00870</name>
</gene>
<dbReference type="InterPro" id="IPR036812">
    <property type="entry name" value="NAD(P)_OxRdtase_dom_sf"/>
</dbReference>
<dbReference type="Proteomes" id="UP001377804">
    <property type="component" value="Unassembled WGS sequence"/>
</dbReference>
<evidence type="ECO:0000259" key="1">
    <source>
        <dbReference type="Pfam" id="PF00248"/>
    </source>
</evidence>
<evidence type="ECO:0000313" key="2">
    <source>
        <dbReference type="EMBL" id="MEJ6347814.1"/>
    </source>
</evidence>
<evidence type="ECO:0000313" key="3">
    <source>
        <dbReference type="Proteomes" id="UP001377804"/>
    </source>
</evidence>
<accession>A0ABU8SEL0</accession>
<dbReference type="EMBL" id="JAWMWG010000001">
    <property type="protein sequence ID" value="MEJ6347814.1"/>
    <property type="molecule type" value="Genomic_DNA"/>
</dbReference>
<reference evidence="2 3" key="1">
    <citation type="submission" date="2023-10" db="EMBL/GenBank/DDBJ databases">
        <title>Holzapfeliella saturejae sp. nov. isolated from Satureja montana flowers.</title>
        <authorList>
            <person name="Alcantara C."/>
            <person name="Zuniga M."/>
            <person name="Landete J.M."/>
            <person name="Monedero V."/>
        </authorList>
    </citation>
    <scope>NUCLEOTIDE SEQUENCE [LARGE SCALE GENOMIC DNA]</scope>
    <source>
        <strain evidence="2 3">He02</strain>
    </source>
</reference>
<protein>
    <submittedName>
        <fullName evidence="2">Aldo/keto reductase</fullName>
    </submittedName>
</protein>
<keyword evidence="3" id="KW-1185">Reference proteome</keyword>
<dbReference type="InterPro" id="IPR023210">
    <property type="entry name" value="NADP_OxRdtase_dom"/>
</dbReference>